<protein>
    <recommendedName>
        <fullName evidence="5">UDP-N-acetylglucosamine transferase subunit ALG14</fullName>
    </recommendedName>
    <alternativeName>
        <fullName evidence="10">Asparagine-linked glycosylation protein 14</fullName>
    </alternativeName>
</protein>
<evidence type="ECO:0000256" key="5">
    <source>
        <dbReference type="ARBA" id="ARBA00017467"/>
    </source>
</evidence>
<evidence type="ECO:0000313" key="13">
    <source>
        <dbReference type="EMBL" id="KAL2265285.1"/>
    </source>
</evidence>
<evidence type="ECO:0000256" key="2">
    <source>
        <dbReference type="ARBA" id="ARBA00004590"/>
    </source>
</evidence>
<reference evidence="13 14" key="1">
    <citation type="journal article" date="2024" name="Commun. Biol.">
        <title>Comparative genomic analysis of thermophilic fungi reveals convergent evolutionary adaptations and gene losses.</title>
        <authorList>
            <person name="Steindorff A.S."/>
            <person name="Aguilar-Pontes M.V."/>
            <person name="Robinson A.J."/>
            <person name="Andreopoulos B."/>
            <person name="LaButti K."/>
            <person name="Kuo A."/>
            <person name="Mondo S."/>
            <person name="Riley R."/>
            <person name="Otillar R."/>
            <person name="Haridas S."/>
            <person name="Lipzen A."/>
            <person name="Grimwood J."/>
            <person name="Schmutz J."/>
            <person name="Clum A."/>
            <person name="Reid I.D."/>
            <person name="Moisan M.C."/>
            <person name="Butler G."/>
            <person name="Nguyen T.T.M."/>
            <person name="Dewar K."/>
            <person name="Conant G."/>
            <person name="Drula E."/>
            <person name="Henrissat B."/>
            <person name="Hansel C."/>
            <person name="Singer S."/>
            <person name="Hutchinson M.I."/>
            <person name="de Vries R.P."/>
            <person name="Natvig D.O."/>
            <person name="Powell A.J."/>
            <person name="Tsang A."/>
            <person name="Grigoriev I.V."/>
        </authorList>
    </citation>
    <scope>NUCLEOTIDE SEQUENCE [LARGE SCALE GENOMIC DNA]</scope>
    <source>
        <strain evidence="13 14">ATCC 22073</strain>
    </source>
</reference>
<evidence type="ECO:0000256" key="3">
    <source>
        <dbReference type="ARBA" id="ARBA00009731"/>
    </source>
</evidence>
<dbReference type="Proteomes" id="UP001600064">
    <property type="component" value="Unassembled WGS sequence"/>
</dbReference>
<evidence type="ECO:0000256" key="6">
    <source>
        <dbReference type="ARBA" id="ARBA00022692"/>
    </source>
</evidence>
<keyword evidence="14" id="KW-1185">Reference proteome</keyword>
<name>A0ABR4D4I9_9PEZI</name>
<keyword evidence="6 12" id="KW-0812">Transmembrane</keyword>
<dbReference type="PANTHER" id="PTHR12154:SF4">
    <property type="entry name" value="UDP-N-ACETYLGLUCOSAMINE TRANSFERASE SUBUNIT ALG14 HOMOLOG"/>
    <property type="match status" value="1"/>
</dbReference>
<comment type="caution">
    <text evidence="13">The sequence shown here is derived from an EMBL/GenBank/DDBJ whole genome shotgun (WGS) entry which is preliminary data.</text>
</comment>
<evidence type="ECO:0000256" key="1">
    <source>
        <dbReference type="ARBA" id="ARBA00004389"/>
    </source>
</evidence>
<feature type="region of interest" description="Disordered" evidence="11">
    <location>
        <begin position="45"/>
        <end position="94"/>
    </location>
</feature>
<comment type="subunit">
    <text evidence="4">Heterodimer with ALG13 to form a functional enzyme.</text>
</comment>
<dbReference type="EMBL" id="JAZGUE010000006">
    <property type="protein sequence ID" value="KAL2265285.1"/>
    <property type="molecule type" value="Genomic_DNA"/>
</dbReference>
<feature type="compositionally biased region" description="Low complexity" evidence="11">
    <location>
        <begin position="59"/>
        <end position="78"/>
    </location>
</feature>
<comment type="similarity">
    <text evidence="3">Belongs to the ALG14 family.</text>
</comment>
<evidence type="ECO:0000256" key="4">
    <source>
        <dbReference type="ARBA" id="ARBA00011335"/>
    </source>
</evidence>
<evidence type="ECO:0000256" key="7">
    <source>
        <dbReference type="ARBA" id="ARBA00022824"/>
    </source>
</evidence>
<gene>
    <name evidence="13" type="ORF">VTJ83DRAFT_6385</name>
</gene>
<evidence type="ECO:0000313" key="14">
    <source>
        <dbReference type="Proteomes" id="UP001600064"/>
    </source>
</evidence>
<feature type="compositionally biased region" description="Polar residues" evidence="11">
    <location>
        <begin position="79"/>
        <end position="90"/>
    </location>
</feature>
<evidence type="ECO:0000256" key="10">
    <source>
        <dbReference type="ARBA" id="ARBA00032062"/>
    </source>
</evidence>
<dbReference type="InterPro" id="IPR013969">
    <property type="entry name" value="Oligosacch_biosynth_Alg14"/>
</dbReference>
<evidence type="ECO:0000256" key="12">
    <source>
        <dbReference type="SAM" id="Phobius"/>
    </source>
</evidence>
<dbReference type="PANTHER" id="PTHR12154">
    <property type="entry name" value="GLYCOSYL TRANSFERASE-RELATED"/>
    <property type="match status" value="1"/>
</dbReference>
<feature type="region of interest" description="Disordered" evidence="11">
    <location>
        <begin position="412"/>
        <end position="432"/>
    </location>
</feature>
<organism evidence="13 14">
    <name type="scientific">Remersonia thermophila</name>
    <dbReference type="NCBI Taxonomy" id="72144"/>
    <lineage>
        <taxon>Eukaryota</taxon>
        <taxon>Fungi</taxon>
        <taxon>Dikarya</taxon>
        <taxon>Ascomycota</taxon>
        <taxon>Pezizomycotina</taxon>
        <taxon>Sordariomycetes</taxon>
        <taxon>Sordariomycetidae</taxon>
        <taxon>Sordariales</taxon>
        <taxon>Sordariales incertae sedis</taxon>
        <taxon>Remersonia</taxon>
    </lineage>
</organism>
<keyword evidence="9 12" id="KW-0472">Membrane</keyword>
<sequence length="432" mass="46759">MGASPHRGSPTAAHQLWLIHGGSPWGLHPRRLVGDSTITMADAKDRAQPGAAASSRNLTASTSPTTSTPPTYNASPSSGDNTTTSRQFTLGSGGKEDDVKMDLLRNSVDNMRPQRLAVYVYSVLAGLAVIAGLGVCLLPWPYIATIGSMLAGFIVFRHITIKRSSPPASSGRRWMSQASSAGPTTDHLPAVYFLYVLGSGGHTSEMLETVKRHFSPQPNLHRRYLVTLGDHDSLRRLCELEDLIHRSVPDVRSQGTWDVVWVPRARRVHQPLWTAPLTCLQAAVWTVAALALTPDLRRTPPSRHRRSGGGSSQETDDQDDPFRYPHVVVTNGPGTGFIVALVARLLKLLCLAPRDRLRTVYVESWARTRTLSLTGRLFLRTGLADVFGVQHRGLERRYGASGAVYVGNLGRPLAPPTSTSPSSSSSSSGVEG</sequence>
<dbReference type="GeneID" id="98127734"/>
<feature type="compositionally biased region" description="Low complexity" evidence="11">
    <location>
        <begin position="416"/>
        <end position="432"/>
    </location>
</feature>
<keyword evidence="8 12" id="KW-1133">Transmembrane helix</keyword>
<feature type="transmembrane region" description="Helical" evidence="12">
    <location>
        <begin position="116"/>
        <end position="134"/>
    </location>
</feature>
<evidence type="ECO:0000256" key="8">
    <source>
        <dbReference type="ARBA" id="ARBA00022989"/>
    </source>
</evidence>
<accession>A0ABR4D4I9</accession>
<dbReference type="RefSeq" id="XP_070864012.1">
    <property type="nucleotide sequence ID" value="XM_071013090.1"/>
</dbReference>
<feature type="region of interest" description="Disordered" evidence="11">
    <location>
        <begin position="297"/>
        <end position="325"/>
    </location>
</feature>
<proteinExistence type="inferred from homology"/>
<dbReference type="Pfam" id="PF08660">
    <property type="entry name" value="Alg14"/>
    <property type="match status" value="1"/>
</dbReference>
<keyword evidence="7" id="KW-0256">Endoplasmic reticulum</keyword>
<evidence type="ECO:0000256" key="11">
    <source>
        <dbReference type="SAM" id="MobiDB-lite"/>
    </source>
</evidence>
<comment type="subcellular location">
    <subcellularLocation>
        <location evidence="1">Endoplasmic reticulum membrane</location>
        <topology evidence="1">Single-pass membrane protein</topology>
    </subcellularLocation>
    <subcellularLocation>
        <location evidence="2">Nucleus membrane</location>
        <topology evidence="2">Single-pass membrane protein</topology>
    </subcellularLocation>
</comment>
<evidence type="ECO:0000256" key="9">
    <source>
        <dbReference type="ARBA" id="ARBA00023136"/>
    </source>
</evidence>